<dbReference type="GO" id="GO:0005975">
    <property type="term" value="P:carbohydrate metabolic process"/>
    <property type="evidence" value="ECO:0007669"/>
    <property type="project" value="InterPro"/>
</dbReference>
<evidence type="ECO:0000256" key="9">
    <source>
        <dbReference type="ARBA" id="ARBA00031501"/>
    </source>
</evidence>
<dbReference type="STRING" id="999415.HMPREF9943_00162"/>
<evidence type="ECO:0000256" key="10">
    <source>
        <dbReference type="RuleBase" id="RU361207"/>
    </source>
</evidence>
<evidence type="ECO:0000256" key="2">
    <source>
        <dbReference type="ARBA" id="ARBA00005684"/>
    </source>
</evidence>
<dbReference type="Gene3D" id="3.20.20.80">
    <property type="entry name" value="Glycosidases"/>
    <property type="match status" value="1"/>
</dbReference>
<dbReference type="PATRIC" id="fig|999415.3.peg.163"/>
<keyword evidence="6 10" id="KW-0808">Transferase</keyword>
<dbReference type="AlphaFoldDB" id="M2PB17"/>
<evidence type="ECO:0000313" key="11">
    <source>
        <dbReference type="EMBL" id="EMD17542.1"/>
    </source>
</evidence>
<keyword evidence="12" id="KW-1185">Reference proteome</keyword>
<organism evidence="11 12">
    <name type="scientific">Eggerthia catenaformis OT 569 = DSM 20559</name>
    <dbReference type="NCBI Taxonomy" id="999415"/>
    <lineage>
        <taxon>Bacteria</taxon>
        <taxon>Bacillati</taxon>
        <taxon>Bacillota</taxon>
        <taxon>Erysipelotrichia</taxon>
        <taxon>Erysipelotrichales</taxon>
        <taxon>Coprobacillaceae</taxon>
        <taxon>Eggerthia</taxon>
    </lineage>
</organism>
<evidence type="ECO:0000313" key="12">
    <source>
        <dbReference type="Proteomes" id="UP000011758"/>
    </source>
</evidence>
<dbReference type="GO" id="GO:0004134">
    <property type="term" value="F:4-alpha-glucanotransferase activity"/>
    <property type="evidence" value="ECO:0007669"/>
    <property type="project" value="UniProtKB-EC"/>
</dbReference>
<dbReference type="PANTHER" id="PTHR32438">
    <property type="entry name" value="4-ALPHA-GLUCANOTRANSFERASE DPE1, CHLOROPLASTIC/AMYLOPLASTIC"/>
    <property type="match status" value="1"/>
</dbReference>
<evidence type="ECO:0000256" key="7">
    <source>
        <dbReference type="ARBA" id="ARBA00023277"/>
    </source>
</evidence>
<dbReference type="EMBL" id="AGEJ01000003">
    <property type="protein sequence ID" value="EMD17542.1"/>
    <property type="molecule type" value="Genomic_DNA"/>
</dbReference>
<evidence type="ECO:0000256" key="3">
    <source>
        <dbReference type="ARBA" id="ARBA00012560"/>
    </source>
</evidence>
<dbReference type="EC" id="2.4.1.25" evidence="3 10"/>
<dbReference type="PANTHER" id="PTHR32438:SF5">
    <property type="entry name" value="4-ALPHA-GLUCANOTRANSFERASE DPE1, CHLOROPLASTIC_AMYLOPLASTIC"/>
    <property type="match status" value="1"/>
</dbReference>
<evidence type="ECO:0000256" key="4">
    <source>
        <dbReference type="ARBA" id="ARBA00020295"/>
    </source>
</evidence>
<evidence type="ECO:0000256" key="8">
    <source>
        <dbReference type="ARBA" id="ARBA00031423"/>
    </source>
</evidence>
<evidence type="ECO:0000256" key="6">
    <source>
        <dbReference type="ARBA" id="ARBA00022679"/>
    </source>
</evidence>
<accession>M2PB17</accession>
<evidence type="ECO:0000256" key="1">
    <source>
        <dbReference type="ARBA" id="ARBA00000439"/>
    </source>
</evidence>
<dbReference type="InterPro" id="IPR017853">
    <property type="entry name" value="GH"/>
</dbReference>
<keyword evidence="7 10" id="KW-0119">Carbohydrate metabolism</keyword>
<proteinExistence type="inferred from homology"/>
<dbReference type="NCBIfam" id="NF011080">
    <property type="entry name" value="PRK14508.1-3"/>
    <property type="match status" value="1"/>
</dbReference>
<dbReference type="Pfam" id="PF02446">
    <property type="entry name" value="Glyco_hydro_77"/>
    <property type="match status" value="1"/>
</dbReference>
<protein>
    <recommendedName>
        <fullName evidence="4 10">4-alpha-glucanotransferase</fullName>
        <ecNumber evidence="3 10">2.4.1.25</ecNumber>
    </recommendedName>
    <alternativeName>
        <fullName evidence="8 10">Amylomaltase</fullName>
    </alternativeName>
    <alternativeName>
        <fullName evidence="9 10">Disproportionating enzyme</fullName>
    </alternativeName>
</protein>
<dbReference type="InterPro" id="IPR003385">
    <property type="entry name" value="Glyco_hydro_77"/>
</dbReference>
<comment type="similarity">
    <text evidence="2 10">Belongs to the disproportionating enzyme family.</text>
</comment>
<dbReference type="NCBIfam" id="TIGR00217">
    <property type="entry name" value="malQ"/>
    <property type="match status" value="1"/>
</dbReference>
<comment type="catalytic activity">
    <reaction evidence="1 10">
        <text>Transfers a segment of a (1-&gt;4)-alpha-D-glucan to a new position in an acceptor, which may be glucose or a (1-&gt;4)-alpha-D-glucan.</text>
        <dbReference type="EC" id="2.4.1.25"/>
    </reaction>
</comment>
<sequence>MIGQLSNTMKTSGNFRLRDRQAGILMPVSALSSRHGIGDLGQDAYDFADIAVASKFKIWQILPLNPLGYGNSPYQPYSSFAGDEIYINLDLLKEEGLLEEVPSFQAYSQFIKYDEVREFKESYLRKAFRNFKETEDYKEFISKAFWLEGYALFRARKKINNQKCWLEWETLDYDQEEVLFHYFVQYYFYRQWMSLKSYANGIGLTIMGDMPIYVGLDSADVYDNKECFLLDKTGHPTSVAGVPPDYFSADGQLWGNPLYDWDYLKDHKYSFWMNRLSWNKDMFDLIRIDHFRAFDTYWKIPSGDTTAKNGKWVLGPSYDFFDYVYKKFSDINLVAEDLGDLRPEVIQLKDHYQMLGMRVAQFSFDDDMKKDNYQLPDFCIGYTGTHDNAPINGWYHSLSKIERKKIRAVMNKLQFHGKTMADRVINYILAGKPIIAIIMMQDILGYGMETRINTPSTIGEPNWCFKLRTLDTFKRKQKHIIHLLTKYNRL</sequence>
<keyword evidence="5 10" id="KW-0328">Glycosyltransferase</keyword>
<gene>
    <name evidence="11" type="ORF">HMPREF9943_00162</name>
</gene>
<comment type="caution">
    <text evidence="11">The sequence shown here is derived from an EMBL/GenBank/DDBJ whole genome shotgun (WGS) entry which is preliminary data.</text>
</comment>
<dbReference type="Proteomes" id="UP000011758">
    <property type="component" value="Unassembled WGS sequence"/>
</dbReference>
<dbReference type="SUPFAM" id="SSF51445">
    <property type="entry name" value="(Trans)glycosidases"/>
    <property type="match status" value="1"/>
</dbReference>
<name>M2PB17_9FIRM</name>
<reference evidence="11 12" key="1">
    <citation type="submission" date="2013-02" db="EMBL/GenBank/DDBJ databases">
        <title>The Genome Sequence of Lactobacillus catenaformis F0143.</title>
        <authorList>
            <consortium name="The Broad Institute Genome Sequencing Platform"/>
            <person name="Earl A."/>
            <person name="Ward D."/>
            <person name="Feldgarden M."/>
            <person name="Gevers D."/>
            <person name="Izard J."/>
            <person name="Blanton J.M."/>
            <person name="Mathney J."/>
            <person name="Dewhirst F.E."/>
            <person name="Young S.K."/>
            <person name="Zeng Q."/>
            <person name="Gargeya S."/>
            <person name="Fitzgerald M."/>
            <person name="Haas B."/>
            <person name="Abouelleil A."/>
            <person name="Alvarado L."/>
            <person name="Arachchi H.M."/>
            <person name="Berlin A."/>
            <person name="Chapman S.B."/>
            <person name="Gearin G."/>
            <person name="Goldberg J."/>
            <person name="Griggs A."/>
            <person name="Gujja S."/>
            <person name="Hansen M."/>
            <person name="Heiman D."/>
            <person name="Howarth C."/>
            <person name="Larimer J."/>
            <person name="Lui A."/>
            <person name="MacDonald P.J.P."/>
            <person name="McCowen C."/>
            <person name="Montmayeur A."/>
            <person name="Murphy C."/>
            <person name="Neiman D."/>
            <person name="Pearson M."/>
            <person name="Priest M."/>
            <person name="Roberts A."/>
            <person name="Saif S."/>
            <person name="Shea T."/>
            <person name="Sisk P."/>
            <person name="Stolte C."/>
            <person name="Sykes S."/>
            <person name="Wortman J."/>
            <person name="Nusbaum C."/>
            <person name="Birren B."/>
        </authorList>
    </citation>
    <scope>NUCLEOTIDE SEQUENCE [LARGE SCALE GENOMIC DNA]</scope>
    <source>
        <strain evidence="11 12">OT 569</strain>
    </source>
</reference>
<evidence type="ECO:0000256" key="5">
    <source>
        <dbReference type="ARBA" id="ARBA00022676"/>
    </source>
</evidence>
<dbReference type="eggNOG" id="COG1640">
    <property type="taxonomic scope" value="Bacteria"/>
</dbReference>
<dbReference type="BioCyc" id="ECAT999415-HMP:GTTI-171-MONOMER"/>